<comment type="caution">
    <text evidence="8">The sequence shown here is derived from an EMBL/GenBank/DDBJ whole genome shotgun (WGS) entry which is preliminary data.</text>
</comment>
<name>A0ABR9L613_9PSEU</name>
<feature type="transmembrane region" description="Helical" evidence="6">
    <location>
        <begin position="71"/>
        <end position="93"/>
    </location>
</feature>
<keyword evidence="4 6" id="KW-1133">Transmembrane helix</keyword>
<feature type="domain" description="GtrA/DPMS transmembrane" evidence="7">
    <location>
        <begin position="10"/>
        <end position="126"/>
    </location>
</feature>
<evidence type="ECO:0000256" key="3">
    <source>
        <dbReference type="ARBA" id="ARBA00022692"/>
    </source>
</evidence>
<evidence type="ECO:0000313" key="8">
    <source>
        <dbReference type="EMBL" id="MBE1575807.1"/>
    </source>
</evidence>
<evidence type="ECO:0000256" key="5">
    <source>
        <dbReference type="ARBA" id="ARBA00023136"/>
    </source>
</evidence>
<accession>A0ABR9L613</accession>
<keyword evidence="3 6" id="KW-0812">Transmembrane</keyword>
<dbReference type="Pfam" id="PF04138">
    <property type="entry name" value="GtrA_DPMS_TM"/>
    <property type="match status" value="1"/>
</dbReference>
<feature type="transmembrane region" description="Helical" evidence="6">
    <location>
        <begin position="99"/>
        <end position="119"/>
    </location>
</feature>
<dbReference type="PANTHER" id="PTHR38459">
    <property type="entry name" value="PROPHAGE BACTOPRENOL-LINKED GLUCOSE TRANSLOCASE HOMOLOG"/>
    <property type="match status" value="1"/>
</dbReference>
<dbReference type="InterPro" id="IPR007267">
    <property type="entry name" value="GtrA_DPMS_TM"/>
</dbReference>
<gene>
    <name evidence="8" type="ORF">H4W30_002854</name>
</gene>
<evidence type="ECO:0000313" key="9">
    <source>
        <dbReference type="Proteomes" id="UP000656548"/>
    </source>
</evidence>
<organism evidence="8 9">
    <name type="scientific">Amycolatopsis roodepoortensis</name>
    <dbReference type="NCBI Taxonomy" id="700274"/>
    <lineage>
        <taxon>Bacteria</taxon>
        <taxon>Bacillati</taxon>
        <taxon>Actinomycetota</taxon>
        <taxon>Actinomycetes</taxon>
        <taxon>Pseudonocardiales</taxon>
        <taxon>Pseudonocardiaceae</taxon>
        <taxon>Amycolatopsis</taxon>
    </lineage>
</organism>
<keyword evidence="9" id="KW-1185">Reference proteome</keyword>
<keyword evidence="5 6" id="KW-0472">Membrane</keyword>
<evidence type="ECO:0000256" key="2">
    <source>
        <dbReference type="ARBA" id="ARBA00009399"/>
    </source>
</evidence>
<sequence length="143" mass="15308">MKPISATQVRFGVVGVLNTAVDALGYALLATLGVPMFVANFISTTAGMLLSFTLNRNFTFRAKDGDIRRQAVLFFAVTAFGLWVVHAAVIFAVTKLFPGINVLIPKLGAIAVGMVWNYVLYKKVVFRHGATEPAAVVQPGPPA</sequence>
<dbReference type="RefSeq" id="WP_192743235.1">
    <property type="nucleotide sequence ID" value="NZ_JADBEJ010000004.1"/>
</dbReference>
<comment type="similarity">
    <text evidence="2">Belongs to the GtrA family.</text>
</comment>
<dbReference type="InterPro" id="IPR051401">
    <property type="entry name" value="GtrA_CellWall_Glycosyl"/>
</dbReference>
<evidence type="ECO:0000256" key="6">
    <source>
        <dbReference type="SAM" id="Phobius"/>
    </source>
</evidence>
<evidence type="ECO:0000256" key="4">
    <source>
        <dbReference type="ARBA" id="ARBA00022989"/>
    </source>
</evidence>
<comment type="subcellular location">
    <subcellularLocation>
        <location evidence="1">Membrane</location>
        <topology evidence="1">Multi-pass membrane protein</topology>
    </subcellularLocation>
</comment>
<proteinExistence type="inferred from homology"/>
<dbReference type="Proteomes" id="UP000656548">
    <property type="component" value="Unassembled WGS sequence"/>
</dbReference>
<feature type="transmembrane region" description="Helical" evidence="6">
    <location>
        <begin position="26"/>
        <end position="50"/>
    </location>
</feature>
<reference evidence="8 9" key="1">
    <citation type="submission" date="2020-10" db="EMBL/GenBank/DDBJ databases">
        <title>Sequencing the genomes of 1000 actinobacteria strains.</title>
        <authorList>
            <person name="Klenk H.-P."/>
        </authorList>
    </citation>
    <scope>NUCLEOTIDE SEQUENCE [LARGE SCALE GENOMIC DNA]</scope>
    <source>
        <strain evidence="8 9">DSM 46661</strain>
    </source>
</reference>
<dbReference type="EMBL" id="JADBEJ010000004">
    <property type="protein sequence ID" value="MBE1575807.1"/>
    <property type="molecule type" value="Genomic_DNA"/>
</dbReference>
<evidence type="ECO:0000256" key="1">
    <source>
        <dbReference type="ARBA" id="ARBA00004141"/>
    </source>
</evidence>
<dbReference type="PANTHER" id="PTHR38459:SF1">
    <property type="entry name" value="PROPHAGE BACTOPRENOL-LINKED GLUCOSE TRANSLOCASE HOMOLOG"/>
    <property type="match status" value="1"/>
</dbReference>
<protein>
    <submittedName>
        <fullName evidence="8">Flippase GtrA</fullName>
    </submittedName>
</protein>
<evidence type="ECO:0000259" key="7">
    <source>
        <dbReference type="Pfam" id="PF04138"/>
    </source>
</evidence>